<dbReference type="OrthoDB" id="9776731at2"/>
<evidence type="ECO:0000259" key="4">
    <source>
        <dbReference type="Pfam" id="PF07687"/>
    </source>
</evidence>
<protein>
    <submittedName>
        <fullName evidence="5">Peptidase M20</fullName>
    </submittedName>
</protein>
<reference evidence="5 6" key="1">
    <citation type="submission" date="2017-05" db="EMBL/GenBank/DDBJ databases">
        <title>Vagococcus spp. assemblies.</title>
        <authorList>
            <person name="Gulvik C.A."/>
        </authorList>
    </citation>
    <scope>NUCLEOTIDE SEQUENCE [LARGE SCALE GENOMIC DNA]</scope>
    <source>
        <strain evidence="5 6">SS1994</strain>
    </source>
</reference>
<dbReference type="InterPro" id="IPR011650">
    <property type="entry name" value="Peptidase_M20_dimer"/>
</dbReference>
<dbReference type="InterPro" id="IPR036264">
    <property type="entry name" value="Bact_exopeptidase_dim_dom"/>
</dbReference>
<feature type="domain" description="Peptidase M20 dimerisation" evidence="4">
    <location>
        <begin position="185"/>
        <end position="276"/>
    </location>
</feature>
<gene>
    <name evidence="5" type="ORF">CBF36_06715</name>
</gene>
<comment type="similarity">
    <text evidence="1">Belongs to the peptidase M20 family.</text>
</comment>
<dbReference type="Gene3D" id="3.40.630.10">
    <property type="entry name" value="Zn peptidases"/>
    <property type="match status" value="1"/>
</dbReference>
<dbReference type="InterPro" id="IPR002933">
    <property type="entry name" value="Peptidase_M20"/>
</dbReference>
<comment type="caution">
    <text evidence="5">The sequence shown here is derived from an EMBL/GenBank/DDBJ whole genome shotgun (WGS) entry which is preliminary data.</text>
</comment>
<dbReference type="SUPFAM" id="SSF53187">
    <property type="entry name" value="Zn-dependent exopeptidases"/>
    <property type="match status" value="1"/>
</dbReference>
<evidence type="ECO:0000256" key="2">
    <source>
        <dbReference type="ARBA" id="ARBA00022801"/>
    </source>
</evidence>
<dbReference type="SUPFAM" id="SSF55031">
    <property type="entry name" value="Bacterial exopeptidase dimerisation domain"/>
    <property type="match status" value="1"/>
</dbReference>
<name>A0A429ZK76_9ENTE</name>
<keyword evidence="3" id="KW-0464">Manganese</keyword>
<feature type="binding site" evidence="3">
    <location>
        <position position="100"/>
    </location>
    <ligand>
        <name>Mn(2+)</name>
        <dbReference type="ChEBI" id="CHEBI:29035"/>
        <label>2</label>
    </ligand>
</feature>
<evidence type="ECO:0000256" key="3">
    <source>
        <dbReference type="PIRSR" id="PIRSR005962-1"/>
    </source>
</evidence>
<accession>A0A429ZK76</accession>
<evidence type="ECO:0000313" key="5">
    <source>
        <dbReference type="EMBL" id="RST94066.1"/>
    </source>
</evidence>
<dbReference type="NCBIfam" id="TIGR01891">
    <property type="entry name" value="amidohydrolases"/>
    <property type="match status" value="1"/>
</dbReference>
<comment type="cofactor">
    <cofactor evidence="3">
        <name>Mn(2+)</name>
        <dbReference type="ChEBI" id="CHEBI:29035"/>
    </cofactor>
    <text evidence="3">The Mn(2+) ion enhances activity.</text>
</comment>
<dbReference type="GO" id="GO:0016787">
    <property type="term" value="F:hydrolase activity"/>
    <property type="evidence" value="ECO:0007669"/>
    <property type="project" value="UniProtKB-KW"/>
</dbReference>
<dbReference type="FunFam" id="3.30.70.360:FF:000014">
    <property type="entry name" value="N-acyl-L-amino acid amidohydrolase"/>
    <property type="match status" value="1"/>
</dbReference>
<keyword evidence="3" id="KW-0479">Metal-binding</keyword>
<dbReference type="Proteomes" id="UP000288490">
    <property type="component" value="Unassembled WGS sequence"/>
</dbReference>
<dbReference type="GO" id="GO:0046872">
    <property type="term" value="F:metal ion binding"/>
    <property type="evidence" value="ECO:0007669"/>
    <property type="project" value="UniProtKB-KW"/>
</dbReference>
<dbReference type="EMBL" id="NGJT01000010">
    <property type="protein sequence ID" value="RST94066.1"/>
    <property type="molecule type" value="Genomic_DNA"/>
</dbReference>
<feature type="binding site" evidence="3">
    <location>
        <position position="360"/>
    </location>
    <ligand>
        <name>Mn(2+)</name>
        <dbReference type="ChEBI" id="CHEBI:29035"/>
        <label>2</label>
    </ligand>
</feature>
<feature type="binding site" evidence="3">
    <location>
        <position position="161"/>
    </location>
    <ligand>
        <name>Mn(2+)</name>
        <dbReference type="ChEBI" id="CHEBI:29035"/>
        <label>2</label>
    </ligand>
</feature>
<sequence length="388" mass="42131">MTIRLEDMPEKEMIEWRRHLHKHPELSFHEVETAKYIRKVLSEFPNITISTLTENSVIGTLKGSKPGKTIALRADIDALPIVEESDVEFQSENHGVMHACGHDTHTAILLGAAKTLSGMQDDIAGTVKFIFQPAEEELPGGAKLLVEAGVMDDVDMVFGLHIAPNIPAGMVGIKDGPLTAASDMFELNIQGRGSHGSTPELSVDPILVGVEIINNLNHIVSRNVSPFADVVISIGEFKAGQKGNIIPDKALITGTIRTNDKTIRQFVQKRIEEIISGVCQMYGATYELDYELGYTPVINDVAATDIVRQAATEVLGEKGQFAMPSMMGGEDFSAYTDVVPGSFFILGGGTAEDGCGFMNHHPKFKVLEECFKVGAAMHTQIVLDSLKD</sequence>
<proteinExistence type="inferred from homology"/>
<dbReference type="InterPro" id="IPR017439">
    <property type="entry name" value="Amidohydrolase"/>
</dbReference>
<dbReference type="Pfam" id="PF01546">
    <property type="entry name" value="Peptidase_M20"/>
    <property type="match status" value="1"/>
</dbReference>
<keyword evidence="6" id="KW-1185">Reference proteome</keyword>
<keyword evidence="2" id="KW-0378">Hydrolase</keyword>
<feature type="binding site" evidence="3">
    <location>
        <position position="102"/>
    </location>
    <ligand>
        <name>Mn(2+)</name>
        <dbReference type="ChEBI" id="CHEBI:29035"/>
        <label>2</label>
    </ligand>
</feature>
<dbReference type="PIRSF" id="PIRSF005962">
    <property type="entry name" value="Pept_M20D_amidohydro"/>
    <property type="match status" value="1"/>
</dbReference>
<organism evidence="5 6">
    <name type="scientific">Vagococcus bubulae</name>
    <dbReference type="NCBI Taxonomy" id="1977868"/>
    <lineage>
        <taxon>Bacteria</taxon>
        <taxon>Bacillati</taxon>
        <taxon>Bacillota</taxon>
        <taxon>Bacilli</taxon>
        <taxon>Lactobacillales</taxon>
        <taxon>Enterococcaceae</taxon>
        <taxon>Vagococcus</taxon>
    </lineage>
</organism>
<dbReference type="RefSeq" id="WP_125957686.1">
    <property type="nucleotide sequence ID" value="NZ_JAQEJV010000005.1"/>
</dbReference>
<dbReference type="PANTHER" id="PTHR11014:SF63">
    <property type="entry name" value="METALLOPEPTIDASE, PUTATIVE (AFU_ORTHOLOGUE AFUA_6G09600)-RELATED"/>
    <property type="match status" value="1"/>
</dbReference>
<feature type="binding site" evidence="3">
    <location>
        <position position="136"/>
    </location>
    <ligand>
        <name>Mn(2+)</name>
        <dbReference type="ChEBI" id="CHEBI:29035"/>
        <label>2</label>
    </ligand>
</feature>
<dbReference type="Pfam" id="PF07687">
    <property type="entry name" value="M20_dimer"/>
    <property type="match status" value="1"/>
</dbReference>
<dbReference type="Gene3D" id="3.30.70.360">
    <property type="match status" value="1"/>
</dbReference>
<dbReference type="AlphaFoldDB" id="A0A429ZK76"/>
<evidence type="ECO:0000256" key="1">
    <source>
        <dbReference type="ARBA" id="ARBA00006153"/>
    </source>
</evidence>
<dbReference type="PANTHER" id="PTHR11014">
    <property type="entry name" value="PEPTIDASE M20 FAMILY MEMBER"/>
    <property type="match status" value="1"/>
</dbReference>
<evidence type="ECO:0000313" key="6">
    <source>
        <dbReference type="Proteomes" id="UP000288490"/>
    </source>
</evidence>